<comment type="similarity">
    <text evidence="1">Belongs to the peptidase C48 family.</text>
</comment>
<feature type="region of interest" description="Disordered" evidence="5">
    <location>
        <begin position="280"/>
        <end position="335"/>
    </location>
</feature>
<dbReference type="EMBL" id="ML976616">
    <property type="protein sequence ID" value="KAF1846752.1"/>
    <property type="molecule type" value="Genomic_DNA"/>
</dbReference>
<dbReference type="PROSITE" id="PS50600">
    <property type="entry name" value="ULP_PROTEASE"/>
    <property type="match status" value="1"/>
</dbReference>
<evidence type="ECO:0000313" key="8">
    <source>
        <dbReference type="Proteomes" id="UP000800039"/>
    </source>
</evidence>
<dbReference type="Pfam" id="PF02902">
    <property type="entry name" value="Peptidase_C48"/>
    <property type="match status" value="1"/>
</dbReference>
<dbReference type="Gene3D" id="3.40.395.10">
    <property type="entry name" value="Adenoviral Proteinase, Chain A"/>
    <property type="match status" value="1"/>
</dbReference>
<protein>
    <submittedName>
        <fullName evidence="7">Cysteine proteinase</fullName>
    </submittedName>
</protein>
<evidence type="ECO:0000256" key="5">
    <source>
        <dbReference type="SAM" id="MobiDB-lite"/>
    </source>
</evidence>
<evidence type="ECO:0000256" key="4">
    <source>
        <dbReference type="ARBA" id="ARBA00022807"/>
    </source>
</evidence>
<evidence type="ECO:0000313" key="7">
    <source>
        <dbReference type="EMBL" id="KAF1846752.1"/>
    </source>
</evidence>
<dbReference type="GO" id="GO:0006508">
    <property type="term" value="P:proteolysis"/>
    <property type="evidence" value="ECO:0007669"/>
    <property type="project" value="UniProtKB-KW"/>
</dbReference>
<comment type="caution">
    <text evidence="7">The sequence shown here is derived from an EMBL/GenBank/DDBJ whole genome shotgun (WGS) entry which is preliminary data.</text>
</comment>
<evidence type="ECO:0000256" key="2">
    <source>
        <dbReference type="ARBA" id="ARBA00022670"/>
    </source>
</evidence>
<name>A0A9P4GJF9_9PLEO</name>
<keyword evidence="8" id="KW-1185">Reference proteome</keyword>
<dbReference type="PANTHER" id="PTHR12606:SF141">
    <property type="entry name" value="GH15225P-RELATED"/>
    <property type="match status" value="1"/>
</dbReference>
<evidence type="ECO:0000256" key="1">
    <source>
        <dbReference type="ARBA" id="ARBA00005234"/>
    </source>
</evidence>
<gene>
    <name evidence="7" type="ORF">K460DRAFT_310297</name>
</gene>
<feature type="compositionally biased region" description="Polar residues" evidence="5">
    <location>
        <begin position="285"/>
        <end position="313"/>
    </location>
</feature>
<dbReference type="GO" id="GO:0005634">
    <property type="term" value="C:nucleus"/>
    <property type="evidence" value="ECO:0007669"/>
    <property type="project" value="TreeGrafter"/>
</dbReference>
<organism evidence="7 8">
    <name type="scientific">Cucurbitaria berberidis CBS 394.84</name>
    <dbReference type="NCBI Taxonomy" id="1168544"/>
    <lineage>
        <taxon>Eukaryota</taxon>
        <taxon>Fungi</taxon>
        <taxon>Dikarya</taxon>
        <taxon>Ascomycota</taxon>
        <taxon>Pezizomycotina</taxon>
        <taxon>Dothideomycetes</taxon>
        <taxon>Pleosporomycetidae</taxon>
        <taxon>Pleosporales</taxon>
        <taxon>Pleosporineae</taxon>
        <taxon>Cucurbitariaceae</taxon>
        <taxon>Cucurbitaria</taxon>
    </lineage>
</organism>
<sequence>MSKRAFESAFSARPGGLLVTADGFGALQPQVQQLLPVSRESETTSTLHVPGQWPLESQFTECDDAPTVGGGSFFTTIGTWAATVTNITNIFQLPARLAQRYLRQQTICAVPVVRKDGSIKKRLVDAGHADEPTTPSPSARAHANLKRRRFPQATTLSPDLWSPSPSPVQSGEGVLATLPAVNDFDDDDSLEFSFTDLLTSTPPRNARTGSPIPCSWDSPQIHPNGPTFQPAPVTPMRRHLLKLQLRAHVEHQDAREERIADADAQTPELETALYEDSELPIPLSSPFQTDVSSSPFQTDVESSPFQSHISSDQPPAYENDLSFLSDAPSPPRKKSVRWAQHAGAKSFFIDERVSEMLDSTLETITSNLQEDLKKKLALAPPPSPPPPVKPLVLPLSSEELDALDAVVAQTDHGRNANMYVIPEKLYARDFGTLLPEQFNGDPKAWLNDNIVNEYLAILVAHKKKEIGFAHKRGGPAPPVHAFSSFWYSTIKDRPKSVERWASRFQLGGRQYLDADLVLYPICDGGHWRLLAVKPKERIIEYLDSLGFSGQKYVVKLKEYLSKELGDAWVEEDWTTVELQRSSQQLNSSDCGVFTLLNALTVLRGEEAQRVVACCGMTDARERIATTLLAGHPTTELE</sequence>
<dbReference type="GO" id="GO:0016926">
    <property type="term" value="P:protein desumoylation"/>
    <property type="evidence" value="ECO:0007669"/>
    <property type="project" value="TreeGrafter"/>
</dbReference>
<reference evidence="7" key="1">
    <citation type="submission" date="2020-01" db="EMBL/GenBank/DDBJ databases">
        <authorList>
            <consortium name="DOE Joint Genome Institute"/>
            <person name="Haridas S."/>
            <person name="Albert R."/>
            <person name="Binder M."/>
            <person name="Bloem J."/>
            <person name="Labutti K."/>
            <person name="Salamov A."/>
            <person name="Andreopoulos B."/>
            <person name="Baker S.E."/>
            <person name="Barry K."/>
            <person name="Bills G."/>
            <person name="Bluhm B.H."/>
            <person name="Cannon C."/>
            <person name="Castanera R."/>
            <person name="Culley D.E."/>
            <person name="Daum C."/>
            <person name="Ezra D."/>
            <person name="Gonzalez J.B."/>
            <person name="Henrissat B."/>
            <person name="Kuo A."/>
            <person name="Liang C."/>
            <person name="Lipzen A."/>
            <person name="Lutzoni F."/>
            <person name="Magnuson J."/>
            <person name="Mondo S."/>
            <person name="Nolan M."/>
            <person name="Ohm R."/>
            <person name="Pangilinan J."/>
            <person name="Park H.-J."/>
            <person name="Ramirez L."/>
            <person name="Alfaro M."/>
            <person name="Sun H."/>
            <person name="Tritt A."/>
            <person name="Yoshinaga Y."/>
            <person name="Zwiers L.-H."/>
            <person name="Turgeon B.G."/>
            <person name="Goodwin S.B."/>
            <person name="Spatafora J.W."/>
            <person name="Crous P.W."/>
            <person name="Grigoriev I.V."/>
        </authorList>
    </citation>
    <scope>NUCLEOTIDE SEQUENCE</scope>
    <source>
        <strain evidence="7">CBS 394.84</strain>
    </source>
</reference>
<dbReference type="InterPro" id="IPR038765">
    <property type="entry name" value="Papain-like_cys_pep_sf"/>
</dbReference>
<keyword evidence="3" id="KW-0378">Hydrolase</keyword>
<feature type="domain" description="Ubiquitin-like protease family profile" evidence="6">
    <location>
        <begin position="423"/>
        <end position="601"/>
    </location>
</feature>
<dbReference type="AlphaFoldDB" id="A0A9P4GJF9"/>
<dbReference type="InterPro" id="IPR003653">
    <property type="entry name" value="Peptidase_C48_C"/>
</dbReference>
<dbReference type="SUPFAM" id="SSF54001">
    <property type="entry name" value="Cysteine proteinases"/>
    <property type="match status" value="1"/>
</dbReference>
<dbReference type="GeneID" id="63847399"/>
<accession>A0A9P4GJF9</accession>
<feature type="region of interest" description="Disordered" evidence="5">
    <location>
        <begin position="125"/>
        <end position="145"/>
    </location>
</feature>
<proteinExistence type="inferred from homology"/>
<dbReference type="GO" id="GO:0016929">
    <property type="term" value="F:deSUMOylase activity"/>
    <property type="evidence" value="ECO:0007669"/>
    <property type="project" value="TreeGrafter"/>
</dbReference>
<keyword evidence="2" id="KW-0645">Protease</keyword>
<evidence type="ECO:0000259" key="6">
    <source>
        <dbReference type="PROSITE" id="PS50600"/>
    </source>
</evidence>
<dbReference type="PANTHER" id="PTHR12606">
    <property type="entry name" value="SENTRIN/SUMO-SPECIFIC PROTEASE"/>
    <property type="match status" value="1"/>
</dbReference>
<dbReference type="RefSeq" id="XP_040789315.1">
    <property type="nucleotide sequence ID" value="XM_040930147.1"/>
</dbReference>
<keyword evidence="4" id="KW-0788">Thiol protease</keyword>
<dbReference type="OrthoDB" id="1939479at2759"/>
<evidence type="ECO:0000256" key="3">
    <source>
        <dbReference type="ARBA" id="ARBA00022801"/>
    </source>
</evidence>
<dbReference type="Proteomes" id="UP000800039">
    <property type="component" value="Unassembled WGS sequence"/>
</dbReference>